<dbReference type="GO" id="GO:0000155">
    <property type="term" value="F:phosphorelay sensor kinase activity"/>
    <property type="evidence" value="ECO:0007669"/>
    <property type="project" value="InterPro"/>
</dbReference>
<feature type="domain" description="Histidine kinase" evidence="11">
    <location>
        <begin position="390"/>
        <end position="612"/>
    </location>
</feature>
<feature type="domain" description="HAMP" evidence="13">
    <location>
        <begin position="305"/>
        <end position="358"/>
    </location>
</feature>
<dbReference type="Proteomes" id="UP000009282">
    <property type="component" value="Chromosome"/>
</dbReference>
<dbReference type="eggNOG" id="COG2205">
    <property type="taxonomic scope" value="Bacteria"/>
</dbReference>
<dbReference type="InterPro" id="IPR001789">
    <property type="entry name" value="Sig_transdc_resp-reg_receiver"/>
</dbReference>
<dbReference type="InterPro" id="IPR032255">
    <property type="entry name" value="HBM"/>
</dbReference>
<evidence type="ECO:0000256" key="1">
    <source>
        <dbReference type="ARBA" id="ARBA00000085"/>
    </source>
</evidence>
<dbReference type="SMART" id="SM00387">
    <property type="entry name" value="HATPase_c"/>
    <property type="match status" value="1"/>
</dbReference>
<dbReference type="InterPro" id="IPR003661">
    <property type="entry name" value="HisK_dim/P_dom"/>
</dbReference>
<dbReference type="Gene3D" id="1.10.287.130">
    <property type="match status" value="1"/>
</dbReference>
<keyword evidence="10" id="KW-0812">Transmembrane</keyword>
<dbReference type="OrthoDB" id="9810730at2"/>
<dbReference type="CDD" id="cd00082">
    <property type="entry name" value="HisKA"/>
    <property type="match status" value="1"/>
</dbReference>
<feature type="transmembrane region" description="Helical" evidence="10">
    <location>
        <begin position="285"/>
        <end position="308"/>
    </location>
</feature>
<dbReference type="SUPFAM" id="SSF52172">
    <property type="entry name" value="CheY-like"/>
    <property type="match status" value="1"/>
</dbReference>
<dbReference type="EC" id="2.7.13.3" evidence="3"/>
<dbReference type="PROSITE" id="PS50109">
    <property type="entry name" value="HIS_KIN"/>
    <property type="match status" value="1"/>
</dbReference>
<dbReference type="STRING" id="1085623.GNIT_1184"/>
<gene>
    <name evidence="14" type="primary">barA</name>
    <name evidence="14" type="ordered locus">GNIT_1184</name>
</gene>
<comment type="catalytic activity">
    <reaction evidence="1">
        <text>ATP + protein L-histidine = ADP + protein N-phospho-L-histidine.</text>
        <dbReference type="EC" id="2.7.13.3"/>
    </reaction>
</comment>
<dbReference type="InterPro" id="IPR036097">
    <property type="entry name" value="HisK_dim/P_sf"/>
</dbReference>
<name>G4QKB2_GLANF</name>
<dbReference type="PANTHER" id="PTHR45339:SF1">
    <property type="entry name" value="HYBRID SIGNAL TRANSDUCTION HISTIDINE KINASE J"/>
    <property type="match status" value="1"/>
</dbReference>
<feature type="domain" description="Response regulatory" evidence="12">
    <location>
        <begin position="775"/>
        <end position="891"/>
    </location>
</feature>
<dbReference type="InterPro" id="IPR004358">
    <property type="entry name" value="Sig_transdc_His_kin-like_C"/>
</dbReference>
<comment type="subcellular location">
    <subcellularLocation>
        <location evidence="2">Membrane</location>
    </subcellularLocation>
</comment>
<dbReference type="Gene3D" id="3.40.50.2300">
    <property type="match status" value="1"/>
</dbReference>
<keyword evidence="5" id="KW-0808">Transferase</keyword>
<evidence type="ECO:0000256" key="6">
    <source>
        <dbReference type="ARBA" id="ARBA00022777"/>
    </source>
</evidence>
<dbReference type="SMART" id="SM00448">
    <property type="entry name" value="REC"/>
    <property type="match status" value="1"/>
</dbReference>
<evidence type="ECO:0000256" key="8">
    <source>
        <dbReference type="PROSITE-ProRule" id="PRU00169"/>
    </source>
</evidence>
<dbReference type="HOGENOM" id="CLU_000445_114_37_6"/>
<dbReference type="Gene3D" id="3.30.565.10">
    <property type="entry name" value="Histidine kinase-like ATPase, C-terminal domain"/>
    <property type="match status" value="1"/>
</dbReference>
<dbReference type="Pfam" id="PF02518">
    <property type="entry name" value="HATPase_c"/>
    <property type="match status" value="1"/>
</dbReference>
<dbReference type="EMBL" id="CP003060">
    <property type="protein sequence ID" value="AEP29311.1"/>
    <property type="molecule type" value="Genomic_DNA"/>
</dbReference>
<dbReference type="PANTHER" id="PTHR45339">
    <property type="entry name" value="HYBRID SIGNAL TRANSDUCTION HISTIDINE KINASE J"/>
    <property type="match status" value="1"/>
</dbReference>
<dbReference type="InterPro" id="IPR003594">
    <property type="entry name" value="HATPase_dom"/>
</dbReference>
<dbReference type="SUPFAM" id="SSF158472">
    <property type="entry name" value="HAMP domain-like"/>
    <property type="match status" value="1"/>
</dbReference>
<dbReference type="SUPFAM" id="SSF47384">
    <property type="entry name" value="Homodimeric domain of signal transducing histidine kinase"/>
    <property type="match status" value="1"/>
</dbReference>
<dbReference type="CDD" id="cd16922">
    <property type="entry name" value="HATPase_EvgS-ArcB-TorS-like"/>
    <property type="match status" value="1"/>
</dbReference>
<dbReference type="Gene3D" id="6.10.340.10">
    <property type="match status" value="1"/>
</dbReference>
<dbReference type="CDD" id="cd17546">
    <property type="entry name" value="REC_hyHK_CKI1_RcsC-like"/>
    <property type="match status" value="1"/>
</dbReference>
<dbReference type="eggNOG" id="COG0784">
    <property type="taxonomic scope" value="Bacteria"/>
</dbReference>
<sequence length="894" mass="100201">MKTSLQTQILLLLFIFILILMGQFFFTKNNQSKLVKAFQDYQNTSAEERVFKELERDVLALQRYVLIFKDTGSSSSISQFNALIIELRERLNLITNNLPAYHSDDNTIEKLAAMQLHLDEYQENFSSVVTAKEQSDEFLETGVLLEIKKILQDESVESERKGLQNLFFHLLNAETLTFQYHLDPSSKLKQAVVDALMSARGVIQQTMLNSNARERLTQQVAAIEQQFGKLAHTQQGYTFLVNVVMAGSANEFLYLANDLSSRAAAYSLQTNKSIKANIEEAQTQINISSLTGLIVTFVVAFFGAFRLINPIKAITNVFEQLAKGDSDFAIPFIKRNDEIGKLARAANVFNQKNIQTKELLEHSQQLNNQLKEAKLLAEKANASKSIFLANMSHEIRTPMNGIVGLVDISLRQNPSSEIKNNLEKISYSSQILMNVINDILDFSKIEAGKLEIENSLFSFSSLFDTLLSVSLVRASEKNLDIALYVDPLLPINAVGDPLRLSQVLLNLTNNATKFTHNGHIKISFLYTNDEQSDGFLLTVSIADTGIGLDAQQIDTIFQPFKQADESISRKFGGTGLGLTIVSQLMTLMGGELSVTSELGKGSVFTCTFKLQHQEDEQQNLLADAEKSFQKPIMYLCDTNEPVLYSDYIKHISSHVDYQPLLEWEAHLTTLTPPHMVILDIRDGRQARSLQGLIEELKKRKISFASIVNTQPNQLNTILKSQWQCPVLQHPFTPNQFYNFAQLLYGYDDASNEHFHQQSLSEAHSSGDAEAQFMGHVLLVEDNSINQLVAGEMLRSFGLTFDIAEDGNQAITKFTNAPHYDLILMDIQMPMLSGLDATKAIRERGYNDVPIIGLSANAMKEDYAAALAAGMNEYLTKPIRRKSLLVSIERYLSAS</sequence>
<evidence type="ECO:0000256" key="10">
    <source>
        <dbReference type="SAM" id="Phobius"/>
    </source>
</evidence>
<keyword evidence="7" id="KW-0902">Two-component regulatory system</keyword>
<dbReference type="Pfam" id="PF00672">
    <property type="entry name" value="HAMP"/>
    <property type="match status" value="1"/>
</dbReference>
<dbReference type="PROSITE" id="PS50885">
    <property type="entry name" value="HAMP"/>
    <property type="match status" value="1"/>
</dbReference>
<keyword evidence="4 8" id="KW-0597">Phosphoprotein</keyword>
<dbReference type="RefSeq" id="WP_014108185.1">
    <property type="nucleotide sequence ID" value="NC_016041.1"/>
</dbReference>
<evidence type="ECO:0000259" key="12">
    <source>
        <dbReference type="PROSITE" id="PS50110"/>
    </source>
</evidence>
<evidence type="ECO:0000256" key="4">
    <source>
        <dbReference type="ARBA" id="ARBA00022553"/>
    </source>
</evidence>
<dbReference type="InterPro" id="IPR003660">
    <property type="entry name" value="HAMP_dom"/>
</dbReference>
<evidence type="ECO:0000256" key="5">
    <source>
        <dbReference type="ARBA" id="ARBA00022679"/>
    </source>
</evidence>
<dbReference type="PROSITE" id="PS50110">
    <property type="entry name" value="RESPONSE_REGULATORY"/>
    <property type="match status" value="1"/>
</dbReference>
<dbReference type="InterPro" id="IPR011006">
    <property type="entry name" value="CheY-like_superfamily"/>
</dbReference>
<dbReference type="GO" id="GO:0016020">
    <property type="term" value="C:membrane"/>
    <property type="evidence" value="ECO:0007669"/>
    <property type="project" value="UniProtKB-SubCell"/>
</dbReference>
<evidence type="ECO:0000259" key="11">
    <source>
        <dbReference type="PROSITE" id="PS50109"/>
    </source>
</evidence>
<dbReference type="PRINTS" id="PR00344">
    <property type="entry name" value="BCTRLSENSOR"/>
</dbReference>
<reference evidence="14 15" key="1">
    <citation type="journal article" date="2011" name="J. Bacteriol.">
        <title>Complete genome sequence of seawater bacterium Glaciecola nitratireducens FR1064T.</title>
        <authorList>
            <person name="Bian F."/>
            <person name="Qin Q.L."/>
            <person name="Xie B.B."/>
            <person name="Shu Y.L."/>
            <person name="Zhang X.Y."/>
            <person name="Yu Y."/>
            <person name="Chen B."/>
            <person name="Chen X.L."/>
            <person name="Zhou B.C."/>
            <person name="Zhang Y.Z."/>
        </authorList>
    </citation>
    <scope>NUCLEOTIDE SEQUENCE [LARGE SCALE GENOMIC DNA]</scope>
    <source>
        <strain evidence="15">JCM 12485 / KCTC 12276 / FR1064</strain>
    </source>
</reference>
<dbReference type="Pfam" id="PF00512">
    <property type="entry name" value="HisKA"/>
    <property type="match status" value="1"/>
</dbReference>
<evidence type="ECO:0000256" key="2">
    <source>
        <dbReference type="ARBA" id="ARBA00004370"/>
    </source>
</evidence>
<keyword evidence="10" id="KW-1133">Transmembrane helix</keyword>
<keyword evidence="10" id="KW-0472">Membrane</keyword>
<dbReference type="AlphaFoldDB" id="G4QKB2"/>
<accession>G4QKB2</accession>
<dbReference type="SMART" id="SM00388">
    <property type="entry name" value="HisKA"/>
    <property type="match status" value="1"/>
</dbReference>
<dbReference type="CDD" id="cd06225">
    <property type="entry name" value="HAMP"/>
    <property type="match status" value="1"/>
</dbReference>
<feature type="transmembrane region" description="Helical" evidence="10">
    <location>
        <begin position="6"/>
        <end position="26"/>
    </location>
</feature>
<dbReference type="InterPro" id="IPR005467">
    <property type="entry name" value="His_kinase_dom"/>
</dbReference>
<evidence type="ECO:0000259" key="13">
    <source>
        <dbReference type="PROSITE" id="PS50885"/>
    </source>
</evidence>
<feature type="coiled-coil region" evidence="9">
    <location>
        <begin position="356"/>
        <end position="383"/>
    </location>
</feature>
<evidence type="ECO:0000256" key="7">
    <source>
        <dbReference type="ARBA" id="ARBA00023012"/>
    </source>
</evidence>
<proteinExistence type="predicted"/>
<feature type="modified residue" description="4-aspartylphosphate" evidence="8">
    <location>
        <position position="825"/>
    </location>
</feature>
<dbReference type="Pfam" id="PF00072">
    <property type="entry name" value="Response_reg"/>
    <property type="match status" value="1"/>
</dbReference>
<evidence type="ECO:0000313" key="14">
    <source>
        <dbReference type="EMBL" id="AEP29311.1"/>
    </source>
</evidence>
<dbReference type="InterPro" id="IPR036890">
    <property type="entry name" value="HATPase_C_sf"/>
</dbReference>
<evidence type="ECO:0000256" key="3">
    <source>
        <dbReference type="ARBA" id="ARBA00012438"/>
    </source>
</evidence>
<evidence type="ECO:0000256" key="9">
    <source>
        <dbReference type="SAM" id="Coils"/>
    </source>
</evidence>
<keyword evidence="6 14" id="KW-0418">Kinase</keyword>
<protein>
    <recommendedName>
        <fullName evidence="3">histidine kinase</fullName>
        <ecNumber evidence="3">2.7.13.3</ecNumber>
    </recommendedName>
</protein>
<organism evidence="14 15">
    <name type="scientific">Glaciecola nitratireducens (strain JCM 12485 / KCTC 12276 / FR1064)</name>
    <dbReference type="NCBI Taxonomy" id="1085623"/>
    <lineage>
        <taxon>Bacteria</taxon>
        <taxon>Pseudomonadati</taxon>
        <taxon>Pseudomonadota</taxon>
        <taxon>Gammaproteobacteria</taxon>
        <taxon>Alteromonadales</taxon>
        <taxon>Alteromonadaceae</taxon>
        <taxon>Brumicola</taxon>
    </lineage>
</organism>
<keyword evidence="9" id="KW-0175">Coiled coil</keyword>
<dbReference type="FunFam" id="3.30.565.10:FF:000010">
    <property type="entry name" value="Sensor histidine kinase RcsC"/>
    <property type="match status" value="1"/>
</dbReference>
<keyword evidence="15" id="KW-1185">Reference proteome</keyword>
<dbReference type="KEGG" id="gni:GNIT_1184"/>
<evidence type="ECO:0000313" key="15">
    <source>
        <dbReference type="Proteomes" id="UP000009282"/>
    </source>
</evidence>
<dbReference type="SMART" id="SM01358">
    <property type="entry name" value="HBM"/>
    <property type="match status" value="1"/>
</dbReference>
<dbReference type="SUPFAM" id="SSF55874">
    <property type="entry name" value="ATPase domain of HSP90 chaperone/DNA topoisomerase II/histidine kinase"/>
    <property type="match status" value="1"/>
</dbReference>